<evidence type="ECO:0000256" key="1">
    <source>
        <dbReference type="SAM" id="MobiDB-lite"/>
    </source>
</evidence>
<protein>
    <recommendedName>
        <fullName evidence="2">Calcineurin-like phosphoesterase domain-containing protein</fullName>
    </recommendedName>
</protein>
<accession>K9ZXS7</accession>
<evidence type="ECO:0000259" key="2">
    <source>
        <dbReference type="Pfam" id="PF00149"/>
    </source>
</evidence>
<dbReference type="Proteomes" id="UP000010467">
    <property type="component" value="Chromosome"/>
</dbReference>
<dbReference type="SUPFAM" id="SSF56300">
    <property type="entry name" value="Metallo-dependent phosphatases"/>
    <property type="match status" value="1"/>
</dbReference>
<gene>
    <name evidence="3" type="ordered locus">Deipe_0827</name>
</gene>
<dbReference type="KEGG" id="dpd:Deipe_0827"/>
<keyword evidence="4" id="KW-1185">Reference proteome</keyword>
<evidence type="ECO:0000313" key="4">
    <source>
        <dbReference type="Proteomes" id="UP000010467"/>
    </source>
</evidence>
<name>K9ZXS7_DEIPD</name>
<dbReference type="PANTHER" id="PTHR12905:SF0">
    <property type="entry name" value="CALCINEURIN-LIKE PHOSPHOESTERASE DOMAIN-CONTAINING PROTEIN"/>
    <property type="match status" value="1"/>
</dbReference>
<dbReference type="Pfam" id="PF00149">
    <property type="entry name" value="Metallophos"/>
    <property type="match status" value="1"/>
</dbReference>
<dbReference type="HOGENOM" id="CLU_095253_0_0_0"/>
<dbReference type="RefSeq" id="WP_015234711.1">
    <property type="nucleotide sequence ID" value="NC_019793.1"/>
</dbReference>
<dbReference type="GO" id="GO:0016787">
    <property type="term" value="F:hydrolase activity"/>
    <property type="evidence" value="ECO:0007669"/>
    <property type="project" value="InterPro"/>
</dbReference>
<reference evidence="4" key="1">
    <citation type="submission" date="2012-03" db="EMBL/GenBank/DDBJ databases">
        <title>Complete sequence of chromosome of Deinococcus peraridilitoris DSM 19664.</title>
        <authorList>
            <person name="Lucas S."/>
            <person name="Copeland A."/>
            <person name="Lapidus A."/>
            <person name="Glavina del Rio T."/>
            <person name="Dalin E."/>
            <person name="Tice H."/>
            <person name="Bruce D."/>
            <person name="Goodwin L."/>
            <person name="Pitluck S."/>
            <person name="Peters L."/>
            <person name="Mikhailova N."/>
            <person name="Lu M."/>
            <person name="Kyrpides N."/>
            <person name="Mavromatis K."/>
            <person name="Ivanova N."/>
            <person name="Brettin T."/>
            <person name="Detter J.C."/>
            <person name="Han C."/>
            <person name="Larimer F."/>
            <person name="Land M."/>
            <person name="Hauser L."/>
            <person name="Markowitz V."/>
            <person name="Cheng J.-F."/>
            <person name="Hugenholtz P."/>
            <person name="Woyke T."/>
            <person name="Wu D."/>
            <person name="Pukall R."/>
            <person name="Steenblock K."/>
            <person name="Brambilla E."/>
            <person name="Klenk H.-P."/>
            <person name="Eisen J.A."/>
        </authorList>
    </citation>
    <scope>NUCLEOTIDE SEQUENCE [LARGE SCALE GENOMIC DNA]</scope>
    <source>
        <strain evidence="4">DSM 19664 / LMG 22246 / CIP 109416 / KR-200</strain>
    </source>
</reference>
<feature type="domain" description="Calcineurin-like phosphoesterase" evidence="2">
    <location>
        <begin position="55"/>
        <end position="206"/>
    </location>
</feature>
<dbReference type="AlphaFoldDB" id="K9ZXS7"/>
<dbReference type="eggNOG" id="COG2129">
    <property type="taxonomic scope" value="Bacteria"/>
</dbReference>
<dbReference type="InterPro" id="IPR029052">
    <property type="entry name" value="Metallo-depent_PP-like"/>
</dbReference>
<evidence type="ECO:0000313" key="3">
    <source>
        <dbReference type="EMBL" id="AFZ66401.1"/>
    </source>
</evidence>
<dbReference type="STRING" id="937777.Deipe_0827"/>
<sequence>MPSLNSHTDQQRPAPPAQNRSVLASSQGLGTRKLLLLADYAHPFVYRESFPEGVPEVDVVLVAGDVPGYYLEFIATKLPVPVLYVHGNHANELVKDGDGPAQPPRGVVNMHGRVMEVAGLRIAGWGGVPRYREGGSGQYGDFEGSWGLTKLGWRLLGKPLDILLTHAPPEGPHAGSDFAHRGCKGLTRFIDRHKPRLVVHGHIHEYEGKKHEYTERGTRVVNAYGYRVIEVAL</sequence>
<dbReference type="InterPro" id="IPR004843">
    <property type="entry name" value="Calcineurin-like_PHP"/>
</dbReference>
<dbReference type="InterPro" id="IPR051693">
    <property type="entry name" value="UPF0046_metallophosphoest"/>
</dbReference>
<proteinExistence type="predicted"/>
<dbReference type="PATRIC" id="fig|937777.3.peg.833"/>
<dbReference type="EMBL" id="CP003382">
    <property type="protein sequence ID" value="AFZ66401.1"/>
    <property type="molecule type" value="Genomic_DNA"/>
</dbReference>
<dbReference type="Gene3D" id="3.60.21.10">
    <property type="match status" value="1"/>
</dbReference>
<dbReference type="PANTHER" id="PTHR12905">
    <property type="entry name" value="METALLOPHOSPHOESTERASE"/>
    <property type="match status" value="1"/>
</dbReference>
<feature type="region of interest" description="Disordered" evidence="1">
    <location>
        <begin position="1"/>
        <end position="22"/>
    </location>
</feature>
<organism evidence="3 4">
    <name type="scientific">Deinococcus peraridilitoris (strain DSM 19664 / LMG 22246 / CIP 109416 / KR-200)</name>
    <dbReference type="NCBI Taxonomy" id="937777"/>
    <lineage>
        <taxon>Bacteria</taxon>
        <taxon>Thermotogati</taxon>
        <taxon>Deinococcota</taxon>
        <taxon>Deinococci</taxon>
        <taxon>Deinococcales</taxon>
        <taxon>Deinococcaceae</taxon>
        <taxon>Deinococcus</taxon>
    </lineage>
</organism>